<dbReference type="eggNOG" id="COG1191">
    <property type="taxonomic scope" value="Bacteria"/>
</dbReference>
<feature type="short sequence motif" description="Polymerase core binding" evidence="6">
    <location>
        <begin position="50"/>
        <end position="63"/>
    </location>
</feature>
<comment type="subcellular location">
    <subcellularLocation>
        <location evidence="6">Cytoplasm</location>
    </subcellularLocation>
</comment>
<dbReference type="OrthoDB" id="3190733at2"/>
<keyword evidence="2 6" id="KW-0805">Transcription regulation</keyword>
<keyword evidence="6" id="KW-0346">Stress response</keyword>
<reference evidence="9" key="1">
    <citation type="submission" date="2011-05" db="EMBL/GenBank/DDBJ databases">
        <title>Complete sequence of Desulfotomaculum ruminis DSM 2154.</title>
        <authorList>
            <person name="Lucas S."/>
            <person name="Copeland A."/>
            <person name="Lapidus A."/>
            <person name="Cheng J.-F."/>
            <person name="Goodwin L."/>
            <person name="Pitluck S."/>
            <person name="Lu M."/>
            <person name="Detter J.C."/>
            <person name="Han C."/>
            <person name="Tapia R."/>
            <person name="Land M."/>
            <person name="Hauser L."/>
            <person name="Kyrpides N."/>
            <person name="Ivanova N."/>
            <person name="Mikhailova N."/>
            <person name="Pagani I."/>
            <person name="Stams A.J.M."/>
            <person name="Plugge C.M."/>
            <person name="Muyzer G."/>
            <person name="Kuever J."/>
            <person name="Parshina S.N."/>
            <person name="Ivanova A.E."/>
            <person name="Nazina T.N."/>
            <person name="Brambilla E."/>
            <person name="Spring S."/>
            <person name="Klenk H.-P."/>
            <person name="Woyke T."/>
        </authorList>
    </citation>
    <scope>NUCLEOTIDE SEQUENCE [LARGE SCALE GENOMIC DNA]</scope>
    <source>
        <strain evidence="9">ATCC 23193 / DSM 2154 / NCIB 8452 / DL</strain>
    </source>
</reference>
<dbReference type="Gene3D" id="1.10.1740.10">
    <property type="match status" value="1"/>
</dbReference>
<dbReference type="GO" id="GO:0006352">
    <property type="term" value="P:DNA-templated transcription initiation"/>
    <property type="evidence" value="ECO:0007669"/>
    <property type="project" value="UniProtKB-UniRule"/>
</dbReference>
<evidence type="ECO:0000256" key="6">
    <source>
        <dbReference type="HAMAP-Rule" id="MF_02064"/>
    </source>
</evidence>
<feature type="domain" description="RNA polymerase sigma-70 region 2" evidence="7">
    <location>
        <begin position="27"/>
        <end position="94"/>
    </location>
</feature>
<sequence>MLQFTLKRLLQRAKNGEEKAREELIIKHRDYIARVSSRVCRRFLSWENDDELSIALLAFNEAIDSYDFNQGASFASFAYTVIQRRLTDYFRRNSAKYELLLSANPDRWENHALQLLEQRSQRIYQEGVQQERMAETIELYQQHLALYGITLEDLVQCSPKHRDTRERFIQVAVTIVHNQHLLKVLNRTRKLPVKELLEMTGLSTRVLEKGRRYIIATVLVFTEPELSALKSFTQGFIPETGRENA</sequence>
<evidence type="ECO:0000313" key="9">
    <source>
        <dbReference type="Proteomes" id="UP000009234"/>
    </source>
</evidence>
<dbReference type="NCBIfam" id="NF006175">
    <property type="entry name" value="PRK08311.2-3"/>
    <property type="match status" value="1"/>
</dbReference>
<dbReference type="InterPro" id="IPR014244">
    <property type="entry name" value="RNA_pol_sigma-I"/>
</dbReference>
<evidence type="ECO:0000256" key="3">
    <source>
        <dbReference type="ARBA" id="ARBA00023082"/>
    </source>
</evidence>
<dbReference type="SUPFAM" id="SSF88946">
    <property type="entry name" value="Sigma2 domain of RNA polymerase sigma factors"/>
    <property type="match status" value="1"/>
</dbReference>
<dbReference type="InterPro" id="IPR007627">
    <property type="entry name" value="RNA_pol_sigma70_r2"/>
</dbReference>
<evidence type="ECO:0000313" key="8">
    <source>
        <dbReference type="EMBL" id="AEG60357.1"/>
    </source>
</evidence>
<comment type="function">
    <text evidence="6">Sigma factors are initiation factors that promote the attachment of RNA polymerase to specific initiation sites and are then released.</text>
</comment>
<organism evidence="8 9">
    <name type="scientific">Desulforamulus ruminis (strain ATCC 23193 / DSM 2154 / NCIMB 8452 / DL)</name>
    <name type="common">Desulfotomaculum ruminis</name>
    <dbReference type="NCBI Taxonomy" id="696281"/>
    <lineage>
        <taxon>Bacteria</taxon>
        <taxon>Bacillati</taxon>
        <taxon>Bacillota</taxon>
        <taxon>Clostridia</taxon>
        <taxon>Eubacteriales</taxon>
        <taxon>Peptococcaceae</taxon>
        <taxon>Desulforamulus</taxon>
    </lineage>
</organism>
<evidence type="ECO:0000256" key="1">
    <source>
        <dbReference type="ARBA" id="ARBA00022490"/>
    </source>
</evidence>
<dbReference type="EMBL" id="CP002780">
    <property type="protein sequence ID" value="AEG60357.1"/>
    <property type="molecule type" value="Genomic_DNA"/>
</dbReference>
<dbReference type="Proteomes" id="UP000009234">
    <property type="component" value="Chromosome"/>
</dbReference>
<comment type="activity regulation">
    <text evidence="6">Negatively regulated by the anti-sigma-I factor RsgI.</text>
</comment>
<evidence type="ECO:0000256" key="5">
    <source>
        <dbReference type="ARBA" id="ARBA00023163"/>
    </source>
</evidence>
<dbReference type="InterPro" id="IPR013325">
    <property type="entry name" value="RNA_pol_sigma_r2"/>
</dbReference>
<evidence type="ECO:0000259" key="7">
    <source>
        <dbReference type="Pfam" id="PF04542"/>
    </source>
</evidence>
<comment type="similarity">
    <text evidence="6">Belongs to the sigma-70 factor family. SigI subfamily.</text>
</comment>
<evidence type="ECO:0000256" key="4">
    <source>
        <dbReference type="ARBA" id="ARBA00023125"/>
    </source>
</evidence>
<protein>
    <recommendedName>
        <fullName evidence="6">RNA polymerase sigma factor SigI</fullName>
    </recommendedName>
</protein>
<dbReference type="NCBIfam" id="TIGR02895">
    <property type="entry name" value="spore_sigI"/>
    <property type="match status" value="1"/>
</dbReference>
<dbReference type="PIRSF" id="PIRSF038953">
    <property type="entry name" value="SigI"/>
    <property type="match status" value="1"/>
</dbReference>
<reference evidence="8 9" key="2">
    <citation type="journal article" date="2012" name="Stand. Genomic Sci.">
        <title>Complete genome sequence of the sulfate-reducing firmicute Desulfotomaculum ruminis type strain (DL(T)).</title>
        <authorList>
            <person name="Spring S."/>
            <person name="Visser M."/>
            <person name="Lu M."/>
            <person name="Copeland A."/>
            <person name="Lapidus A."/>
            <person name="Lucas S."/>
            <person name="Cheng J.F."/>
            <person name="Han C."/>
            <person name="Tapia R."/>
            <person name="Goodwin L.A."/>
            <person name="Pitluck S."/>
            <person name="Ivanova N."/>
            <person name="Land M."/>
            <person name="Hauser L."/>
            <person name="Larimer F."/>
            <person name="Rohde M."/>
            <person name="Goker M."/>
            <person name="Detter J.C."/>
            <person name="Kyrpides N.C."/>
            <person name="Woyke T."/>
            <person name="Schaap P.J."/>
            <person name="Plugge C.M."/>
            <person name="Muyzer G."/>
            <person name="Kuever J."/>
            <person name="Pereira I.A."/>
            <person name="Parshina S.N."/>
            <person name="Bernier-Latmani R."/>
            <person name="Stams A.J."/>
            <person name="Klenk H.P."/>
        </authorList>
    </citation>
    <scope>NUCLEOTIDE SEQUENCE [LARGE SCALE GENOMIC DNA]</scope>
    <source>
        <strain evidence="9">ATCC 23193 / DSM 2154 / NCIB 8452 / DL</strain>
    </source>
</reference>
<keyword evidence="1 6" id="KW-0963">Cytoplasm</keyword>
<keyword evidence="3 6" id="KW-0731">Sigma factor</keyword>
<evidence type="ECO:0000256" key="2">
    <source>
        <dbReference type="ARBA" id="ARBA00023015"/>
    </source>
</evidence>
<accession>F6DK43</accession>
<dbReference type="GO" id="GO:0016987">
    <property type="term" value="F:sigma factor activity"/>
    <property type="evidence" value="ECO:0007669"/>
    <property type="project" value="UniProtKB-UniRule"/>
</dbReference>
<dbReference type="STRING" id="696281.Desru_2106"/>
<gene>
    <name evidence="6" type="primary">sigI</name>
    <name evidence="8" type="ordered locus">Desru_2106</name>
</gene>
<dbReference type="GO" id="GO:0005737">
    <property type="term" value="C:cytoplasm"/>
    <property type="evidence" value="ECO:0007669"/>
    <property type="project" value="UniProtKB-SubCell"/>
</dbReference>
<proteinExistence type="inferred from homology"/>
<name>F6DK43_DESRL</name>
<dbReference type="HOGENOM" id="CLU_082361_0_0_9"/>
<dbReference type="AlphaFoldDB" id="F6DK43"/>
<keyword evidence="5 6" id="KW-0804">Transcription</keyword>
<dbReference type="HAMAP" id="MF_02064">
    <property type="entry name" value="Sigma70_SigI"/>
    <property type="match status" value="1"/>
</dbReference>
<dbReference type="GO" id="GO:0003677">
    <property type="term" value="F:DNA binding"/>
    <property type="evidence" value="ECO:0007669"/>
    <property type="project" value="UniProtKB-UniRule"/>
</dbReference>
<comment type="subunit">
    <text evidence="6">Interacts with RsgI.</text>
</comment>
<dbReference type="KEGG" id="dru:Desru_2106"/>
<feature type="DNA-binding region" description="H-T-H motif" evidence="6">
    <location>
        <begin position="193"/>
        <end position="212"/>
    </location>
</feature>
<dbReference type="Pfam" id="PF04542">
    <property type="entry name" value="Sigma70_r2"/>
    <property type="match status" value="1"/>
</dbReference>
<keyword evidence="4 6" id="KW-0238">DNA-binding</keyword>
<dbReference type="RefSeq" id="WP_013842117.1">
    <property type="nucleotide sequence ID" value="NC_015589.1"/>
</dbReference>
<keyword evidence="9" id="KW-1185">Reference proteome</keyword>